<dbReference type="InterPro" id="IPR000238">
    <property type="entry name" value="RbfA"/>
</dbReference>
<sequence>MRHKRSIPNRSFRVADQIQRDVSELIRELKDPRIGMVTINAVEVSPDYAHAKVYFSVLVGDPQQCEEGLNEAAGFLRNGLFKRLQIHTVPTLHFVFDRTTERAADLNALIARANAERAKD</sequence>
<dbReference type="RefSeq" id="WP_264894277.1">
    <property type="nucleotide sequence ID" value="NZ_CP110257.1"/>
</dbReference>
<keyword evidence="1 2" id="KW-0690">Ribosome biogenesis</keyword>
<name>A0ABY6MWE0_9BURK</name>
<evidence type="ECO:0000256" key="2">
    <source>
        <dbReference type="HAMAP-Rule" id="MF_00003"/>
    </source>
</evidence>
<dbReference type="SUPFAM" id="SSF89919">
    <property type="entry name" value="Ribosome-binding factor A, RbfA"/>
    <property type="match status" value="1"/>
</dbReference>
<dbReference type="InterPro" id="IPR023799">
    <property type="entry name" value="RbfA_dom_sf"/>
</dbReference>
<gene>
    <name evidence="2 3" type="primary">rbfA</name>
    <name evidence="3" type="ORF">OMP39_07075</name>
</gene>
<accession>A0ABY6MWE0</accession>
<keyword evidence="2" id="KW-0963">Cytoplasm</keyword>
<evidence type="ECO:0000313" key="3">
    <source>
        <dbReference type="EMBL" id="UZD56320.1"/>
    </source>
</evidence>
<proteinExistence type="inferred from homology"/>
<dbReference type="InterPro" id="IPR015946">
    <property type="entry name" value="KH_dom-like_a/b"/>
</dbReference>
<dbReference type="Gene3D" id="3.30.300.20">
    <property type="match status" value="1"/>
</dbReference>
<dbReference type="NCBIfam" id="TIGR00082">
    <property type="entry name" value="rbfA"/>
    <property type="match status" value="1"/>
</dbReference>
<comment type="subcellular location">
    <subcellularLocation>
        <location evidence="2">Cytoplasm</location>
    </subcellularLocation>
</comment>
<dbReference type="HAMAP" id="MF_00003">
    <property type="entry name" value="RbfA"/>
    <property type="match status" value="1"/>
</dbReference>
<organism evidence="3 4">
    <name type="scientific">Caldimonas aquatica</name>
    <dbReference type="NCBI Taxonomy" id="376175"/>
    <lineage>
        <taxon>Bacteria</taxon>
        <taxon>Pseudomonadati</taxon>
        <taxon>Pseudomonadota</taxon>
        <taxon>Betaproteobacteria</taxon>
        <taxon>Burkholderiales</taxon>
        <taxon>Sphaerotilaceae</taxon>
        <taxon>Caldimonas</taxon>
    </lineage>
</organism>
<dbReference type="PANTHER" id="PTHR33515">
    <property type="entry name" value="RIBOSOME-BINDING FACTOR A, CHLOROPLASTIC-RELATED"/>
    <property type="match status" value="1"/>
</dbReference>
<evidence type="ECO:0000256" key="1">
    <source>
        <dbReference type="ARBA" id="ARBA00022517"/>
    </source>
</evidence>
<dbReference type="Pfam" id="PF02033">
    <property type="entry name" value="RBFA"/>
    <property type="match status" value="1"/>
</dbReference>
<reference evidence="3" key="1">
    <citation type="submission" date="2022-10" db="EMBL/GenBank/DDBJ databases">
        <title>Complete genome sequence of Schlegelella aquatica LMG 23380.</title>
        <authorList>
            <person name="Musilova J."/>
            <person name="Kourilova X."/>
            <person name="Bezdicek M."/>
            <person name="Hermankova K."/>
            <person name="Obruca S."/>
            <person name="Sedlar K."/>
        </authorList>
    </citation>
    <scope>NUCLEOTIDE SEQUENCE</scope>
    <source>
        <strain evidence="3">LMG 23380</strain>
    </source>
</reference>
<evidence type="ECO:0000313" key="4">
    <source>
        <dbReference type="Proteomes" id="UP001163266"/>
    </source>
</evidence>
<dbReference type="EMBL" id="CP110257">
    <property type="protein sequence ID" value="UZD56320.1"/>
    <property type="molecule type" value="Genomic_DNA"/>
</dbReference>
<comment type="similarity">
    <text evidence="2">Belongs to the RbfA family.</text>
</comment>
<comment type="function">
    <text evidence="2">One of several proteins that assist in the late maturation steps of the functional core of the 30S ribosomal subunit. Associates with free 30S ribosomal subunits (but not with 30S subunits that are part of 70S ribosomes or polysomes). Required for efficient processing of 16S rRNA. May interact with the 5'-terminal helix region of 16S rRNA.</text>
</comment>
<protein>
    <recommendedName>
        <fullName evidence="2">Ribosome-binding factor A</fullName>
    </recommendedName>
</protein>
<comment type="subunit">
    <text evidence="2">Monomer. Binds 30S ribosomal subunits, but not 50S ribosomal subunits or 70S ribosomes.</text>
</comment>
<keyword evidence="4" id="KW-1185">Reference proteome</keyword>
<dbReference type="Proteomes" id="UP001163266">
    <property type="component" value="Chromosome"/>
</dbReference>
<dbReference type="PANTHER" id="PTHR33515:SF1">
    <property type="entry name" value="RIBOSOME-BINDING FACTOR A, CHLOROPLASTIC-RELATED"/>
    <property type="match status" value="1"/>
</dbReference>